<name>F0SU77_SYNGF</name>
<dbReference type="InterPro" id="IPR014729">
    <property type="entry name" value="Rossmann-like_a/b/a_fold"/>
</dbReference>
<reference evidence="6" key="2">
    <citation type="submission" date="2011-02" db="EMBL/GenBank/DDBJ databases">
        <title>The complete genome of Syntrophobotulus glycolicus DSM 8271.</title>
        <authorList>
            <person name="Lucas S."/>
            <person name="Copeland A."/>
            <person name="Lapidus A."/>
            <person name="Bruce D."/>
            <person name="Goodwin L."/>
            <person name="Pitluck S."/>
            <person name="Kyrpides N."/>
            <person name="Mavromatis K."/>
            <person name="Pagani I."/>
            <person name="Ivanova N."/>
            <person name="Mikhailova N."/>
            <person name="Chertkov O."/>
            <person name="Held B."/>
            <person name="Detter J.C."/>
            <person name="Tapia R."/>
            <person name="Han C."/>
            <person name="Land M."/>
            <person name="Hauser L."/>
            <person name="Markowitz V."/>
            <person name="Cheng J.-F."/>
            <person name="Hugenholtz P."/>
            <person name="Woyke T."/>
            <person name="Wu D."/>
            <person name="Spring S."/>
            <person name="Schroeder M."/>
            <person name="Brambilla E."/>
            <person name="Klenk H.-P."/>
            <person name="Eisen J.A."/>
        </authorList>
    </citation>
    <scope>NUCLEOTIDE SEQUENCE [LARGE SCALE GENOMIC DNA]</scope>
    <source>
        <strain evidence="6">DSM 8271 / FlGlyR</strain>
    </source>
</reference>
<evidence type="ECO:0000313" key="5">
    <source>
        <dbReference type="EMBL" id="ADY55460.1"/>
    </source>
</evidence>
<dbReference type="InterPro" id="IPR014730">
    <property type="entry name" value="ETF_a/b_N"/>
</dbReference>
<dbReference type="PROSITE" id="PS01065">
    <property type="entry name" value="ETF_BETA"/>
    <property type="match status" value="1"/>
</dbReference>
<evidence type="ECO:0000259" key="4">
    <source>
        <dbReference type="SMART" id="SM00893"/>
    </source>
</evidence>
<feature type="domain" description="Electron transfer flavoprotein alpha/beta-subunit N-terminal" evidence="4">
    <location>
        <begin position="22"/>
        <end position="212"/>
    </location>
</feature>
<evidence type="ECO:0000256" key="2">
    <source>
        <dbReference type="ARBA" id="ARBA00042002"/>
    </source>
</evidence>
<dbReference type="SMART" id="SM00893">
    <property type="entry name" value="ETF"/>
    <property type="match status" value="1"/>
</dbReference>
<dbReference type="EMBL" id="CP002547">
    <property type="protein sequence ID" value="ADY55460.1"/>
    <property type="molecule type" value="Genomic_DNA"/>
</dbReference>
<dbReference type="RefSeq" id="WP_013624330.1">
    <property type="nucleotide sequence ID" value="NC_015172.1"/>
</dbReference>
<organism evidence="5 6">
    <name type="scientific">Syntrophobotulus glycolicus (strain DSM 8271 / FlGlyR)</name>
    <dbReference type="NCBI Taxonomy" id="645991"/>
    <lineage>
        <taxon>Bacteria</taxon>
        <taxon>Bacillati</taxon>
        <taxon>Bacillota</taxon>
        <taxon>Clostridia</taxon>
        <taxon>Eubacteriales</taxon>
        <taxon>Desulfitobacteriaceae</taxon>
        <taxon>Syntrophobotulus</taxon>
    </lineage>
</organism>
<dbReference type="CDD" id="cd01714">
    <property type="entry name" value="ETF_beta"/>
    <property type="match status" value="1"/>
</dbReference>
<accession>F0SU77</accession>
<evidence type="ECO:0000256" key="3">
    <source>
        <dbReference type="ARBA" id="ARBA00049933"/>
    </source>
</evidence>
<keyword evidence="6" id="KW-1185">Reference proteome</keyword>
<dbReference type="HOGENOM" id="CLU_060196_2_1_9"/>
<dbReference type="AlphaFoldDB" id="F0SU77"/>
<sequence>MEILVCVKQVPDTAELKADPSGTSLNKDGVPNIVNPFDKNALEAAVQLKEAHGGRVTVLSLGPDQAKAALKECVSVGADEAVLVNDPAFAGSDAYATAHILAAAAGALGAFDLVICGKQTLDGSGGQVGPELAEQLGIPHVTSVSKIEAAGETLRVHRETDEGDEVLETGFPALVTVGKSINEPRFPSIKSKMAANKAVIRVLTGADLPGLDQTKVGAAGSPVKILKEYLPAKRQAGLKIKEATNQDSALKLVDHLVQAKLI</sequence>
<dbReference type="SUPFAM" id="SSF52402">
    <property type="entry name" value="Adenine nucleotide alpha hydrolases-like"/>
    <property type="match status" value="1"/>
</dbReference>
<dbReference type="PANTHER" id="PTHR21294:SF17">
    <property type="entry name" value="PROTEIN FIXA"/>
    <property type="match status" value="1"/>
</dbReference>
<comment type="cofactor">
    <cofactor evidence="3">
        <name>AMP</name>
        <dbReference type="ChEBI" id="CHEBI:456215"/>
    </cofactor>
</comment>
<dbReference type="STRING" id="645991.Sgly_1135"/>
<proteinExistence type="inferred from homology"/>
<evidence type="ECO:0000313" key="6">
    <source>
        <dbReference type="Proteomes" id="UP000007488"/>
    </source>
</evidence>
<gene>
    <name evidence="5" type="ordered locus">Sgly_1135</name>
</gene>
<evidence type="ECO:0000256" key="1">
    <source>
        <dbReference type="ARBA" id="ARBA00007557"/>
    </source>
</evidence>
<dbReference type="InterPro" id="IPR033948">
    <property type="entry name" value="ETF_beta_N"/>
</dbReference>
<reference evidence="5 6" key="1">
    <citation type="journal article" date="2011" name="Stand. Genomic Sci.">
        <title>Complete genome sequence of Syntrophobotulus glycolicus type strain (FlGlyR).</title>
        <authorList>
            <person name="Han C."/>
            <person name="Mwirichia R."/>
            <person name="Chertkov O."/>
            <person name="Held B."/>
            <person name="Lapidus A."/>
            <person name="Nolan M."/>
            <person name="Lucas S."/>
            <person name="Hammon N."/>
            <person name="Deshpande S."/>
            <person name="Cheng J.F."/>
            <person name="Tapia R."/>
            <person name="Goodwin L."/>
            <person name="Pitluck S."/>
            <person name="Huntemann M."/>
            <person name="Liolios K."/>
            <person name="Ivanova N."/>
            <person name="Pagani I."/>
            <person name="Mavromatis K."/>
            <person name="Ovchinikova G."/>
            <person name="Pati A."/>
            <person name="Chen A."/>
            <person name="Palaniappan K."/>
            <person name="Land M."/>
            <person name="Hauser L."/>
            <person name="Brambilla E.M."/>
            <person name="Rohde M."/>
            <person name="Spring S."/>
            <person name="Sikorski J."/>
            <person name="Goker M."/>
            <person name="Woyke T."/>
            <person name="Bristow J."/>
            <person name="Eisen J.A."/>
            <person name="Markowitz V."/>
            <person name="Hugenholtz P."/>
            <person name="Kyrpides N.C."/>
            <person name="Klenk H.P."/>
            <person name="Detter J.C."/>
        </authorList>
    </citation>
    <scope>NUCLEOTIDE SEQUENCE [LARGE SCALE GENOMIC DNA]</scope>
    <source>
        <strain evidence="6">DSM 8271 / FlGlyR</strain>
    </source>
</reference>
<dbReference type="PANTHER" id="PTHR21294">
    <property type="entry name" value="ELECTRON TRANSFER FLAVOPROTEIN BETA-SUBUNIT"/>
    <property type="match status" value="1"/>
</dbReference>
<dbReference type="InterPro" id="IPR000049">
    <property type="entry name" value="ET-Flavoprotein_bsu_CS"/>
</dbReference>
<dbReference type="eggNOG" id="COG2086">
    <property type="taxonomic scope" value="Bacteria"/>
</dbReference>
<dbReference type="GO" id="GO:0009055">
    <property type="term" value="F:electron transfer activity"/>
    <property type="evidence" value="ECO:0007669"/>
    <property type="project" value="InterPro"/>
</dbReference>
<dbReference type="OrthoDB" id="9804960at2"/>
<dbReference type="Gene3D" id="3.40.50.620">
    <property type="entry name" value="HUPs"/>
    <property type="match status" value="1"/>
</dbReference>
<protein>
    <recommendedName>
        <fullName evidence="2">Electron transfer flavoprotein small subunit</fullName>
    </recommendedName>
</protein>
<dbReference type="Pfam" id="PF01012">
    <property type="entry name" value="ETF"/>
    <property type="match status" value="1"/>
</dbReference>
<dbReference type="InterPro" id="IPR012255">
    <property type="entry name" value="ETF_b"/>
</dbReference>
<dbReference type="PIRSF" id="PIRSF000090">
    <property type="entry name" value="Beta-ETF"/>
    <property type="match status" value="1"/>
</dbReference>
<dbReference type="Proteomes" id="UP000007488">
    <property type="component" value="Chromosome"/>
</dbReference>
<dbReference type="KEGG" id="sgy:Sgly_1135"/>
<comment type="similarity">
    <text evidence="1">Belongs to the ETF beta-subunit/FixA family.</text>
</comment>